<sequence length="340" mass="38647">MTIILGTFGLPSKPFCLYTYNLYHYFCLDEINTIYCKSNLTKKAPEIHQIFKAAPNDFIKNKKTGQIFVMTRTVPHIARLFNCYGLAELCKLSMDEILGRVAEPLLNNIQCDQWRHALTYHVLVERDLQFESLYGDEWLFTTPPSLSPSSTSTSTSTASSLSSPSTTIKLECQFIPHQKSLLYRWLSSNVNDLFAQKAKRQQQAIIETRQRQQAFMTPSKSKKKIAGQLNQLPPSPPTKRKSYHQHTTTVAKRQKTLQPPTIMTTAANNNNNETNLTDHGNDNLNLLATQAMQLRGLPPSPSPEPSFKNQRLPSLQTMLSELNQHRVVQFGERRNMDSCA</sequence>
<evidence type="ECO:0000313" key="2">
    <source>
        <dbReference type="EMBL" id="KAG2196439.1"/>
    </source>
</evidence>
<dbReference type="AlphaFoldDB" id="A0A8H7QPJ3"/>
<keyword evidence="3" id="KW-1185">Reference proteome</keyword>
<gene>
    <name evidence="2" type="ORF">INT46_011816</name>
</gene>
<name>A0A8H7QPJ3_9FUNG</name>
<dbReference type="OrthoDB" id="2218707at2759"/>
<feature type="region of interest" description="Disordered" evidence="1">
    <location>
        <begin position="210"/>
        <end position="243"/>
    </location>
</feature>
<evidence type="ECO:0000256" key="1">
    <source>
        <dbReference type="SAM" id="MobiDB-lite"/>
    </source>
</evidence>
<dbReference type="EMBL" id="JAEPRC010000476">
    <property type="protein sequence ID" value="KAG2196439.1"/>
    <property type="molecule type" value="Genomic_DNA"/>
</dbReference>
<evidence type="ECO:0000313" key="3">
    <source>
        <dbReference type="Proteomes" id="UP000650833"/>
    </source>
</evidence>
<proteinExistence type="predicted"/>
<comment type="caution">
    <text evidence="2">The sequence shown here is derived from an EMBL/GenBank/DDBJ whole genome shotgun (WGS) entry which is preliminary data.</text>
</comment>
<protein>
    <submittedName>
        <fullName evidence="2">Uncharacterized protein</fullName>
    </submittedName>
</protein>
<organism evidence="2 3">
    <name type="scientific">Mucor plumbeus</name>
    <dbReference type="NCBI Taxonomy" id="97098"/>
    <lineage>
        <taxon>Eukaryota</taxon>
        <taxon>Fungi</taxon>
        <taxon>Fungi incertae sedis</taxon>
        <taxon>Mucoromycota</taxon>
        <taxon>Mucoromycotina</taxon>
        <taxon>Mucoromycetes</taxon>
        <taxon>Mucorales</taxon>
        <taxon>Mucorineae</taxon>
        <taxon>Mucoraceae</taxon>
        <taxon>Mucor</taxon>
    </lineage>
</organism>
<reference evidence="2" key="1">
    <citation type="submission" date="2020-12" db="EMBL/GenBank/DDBJ databases">
        <title>Metabolic potential, ecology and presence of endohyphal bacteria is reflected in genomic diversity of Mucoromycotina.</title>
        <authorList>
            <person name="Muszewska A."/>
            <person name="Okrasinska A."/>
            <person name="Steczkiewicz K."/>
            <person name="Drgas O."/>
            <person name="Orlowska M."/>
            <person name="Perlinska-Lenart U."/>
            <person name="Aleksandrzak-Piekarczyk T."/>
            <person name="Szatraj K."/>
            <person name="Zielenkiewicz U."/>
            <person name="Pilsyk S."/>
            <person name="Malc E."/>
            <person name="Mieczkowski P."/>
            <person name="Kruszewska J.S."/>
            <person name="Biernat P."/>
            <person name="Pawlowska J."/>
        </authorList>
    </citation>
    <scope>NUCLEOTIDE SEQUENCE</scope>
    <source>
        <strain evidence="2">CBS 226.32</strain>
    </source>
</reference>
<accession>A0A8H7QPJ3</accession>
<dbReference type="Proteomes" id="UP000650833">
    <property type="component" value="Unassembled WGS sequence"/>
</dbReference>
<feature type="region of interest" description="Disordered" evidence="1">
    <location>
        <begin position="144"/>
        <end position="163"/>
    </location>
</feature>